<feature type="domain" description="Activator of Hsp90 ATPase homologue 1/2-like C-terminal" evidence="2">
    <location>
        <begin position="35"/>
        <end position="124"/>
    </location>
</feature>
<name>A0ABN3Q218_9ACTN</name>
<dbReference type="Pfam" id="PF08327">
    <property type="entry name" value="AHSA1"/>
    <property type="match status" value="1"/>
</dbReference>
<keyword evidence="4" id="KW-1185">Reference proteome</keyword>
<dbReference type="RefSeq" id="WP_344545224.1">
    <property type="nucleotide sequence ID" value="NZ_BAAATD010000007.1"/>
</dbReference>
<reference evidence="3 4" key="1">
    <citation type="journal article" date="2019" name="Int. J. Syst. Evol. Microbiol.">
        <title>The Global Catalogue of Microorganisms (GCM) 10K type strain sequencing project: providing services to taxonomists for standard genome sequencing and annotation.</title>
        <authorList>
            <consortium name="The Broad Institute Genomics Platform"/>
            <consortium name="The Broad Institute Genome Sequencing Center for Infectious Disease"/>
            <person name="Wu L."/>
            <person name="Ma J."/>
        </authorList>
    </citation>
    <scope>NUCLEOTIDE SEQUENCE [LARGE SCALE GENOMIC DNA]</scope>
    <source>
        <strain evidence="3 4">JCM 6833</strain>
    </source>
</reference>
<dbReference type="InterPro" id="IPR013538">
    <property type="entry name" value="ASHA1/2-like_C"/>
</dbReference>
<evidence type="ECO:0000259" key="2">
    <source>
        <dbReference type="Pfam" id="PF08327"/>
    </source>
</evidence>
<protein>
    <submittedName>
        <fullName evidence="3">SRPBCC family protein</fullName>
    </submittedName>
</protein>
<proteinExistence type="inferred from homology"/>
<comment type="similarity">
    <text evidence="1">Belongs to the AHA1 family.</text>
</comment>
<dbReference type="Proteomes" id="UP001501509">
    <property type="component" value="Unassembled WGS sequence"/>
</dbReference>
<organism evidence="3 4">
    <name type="scientific">Actinomadura fulvescens</name>
    <dbReference type="NCBI Taxonomy" id="46160"/>
    <lineage>
        <taxon>Bacteria</taxon>
        <taxon>Bacillati</taxon>
        <taxon>Actinomycetota</taxon>
        <taxon>Actinomycetes</taxon>
        <taxon>Streptosporangiales</taxon>
        <taxon>Thermomonosporaceae</taxon>
        <taxon>Actinomadura</taxon>
    </lineage>
</organism>
<dbReference type="InterPro" id="IPR023393">
    <property type="entry name" value="START-like_dom_sf"/>
</dbReference>
<dbReference type="SUPFAM" id="SSF55961">
    <property type="entry name" value="Bet v1-like"/>
    <property type="match status" value="1"/>
</dbReference>
<evidence type="ECO:0000256" key="1">
    <source>
        <dbReference type="ARBA" id="ARBA00006817"/>
    </source>
</evidence>
<evidence type="ECO:0000313" key="4">
    <source>
        <dbReference type="Proteomes" id="UP001501509"/>
    </source>
</evidence>
<accession>A0ABN3Q218</accession>
<sequence>MTDIPHEFSAVHREIGDYPVATGAGRSLMLRRPYDAPIEDVWHACTTPERLGRWLAPVTGDLAPGGTFQVEGQASGKILTCQEPHLLKVTWEYGPDSVTEVELRLAENTDGGTILELRHTSPTETVDEIVARMGPVGPIGIGGDWDLALLGLGRLLLKPDFDTTRWRETPEAREFAIRSYHAWGAASQPVWGIDDDDIATVVNFAVQQFSPGPQNSPTDR</sequence>
<comment type="caution">
    <text evidence="3">The sequence shown here is derived from an EMBL/GenBank/DDBJ whole genome shotgun (WGS) entry which is preliminary data.</text>
</comment>
<dbReference type="Gene3D" id="3.30.530.20">
    <property type="match status" value="1"/>
</dbReference>
<evidence type="ECO:0000313" key="3">
    <source>
        <dbReference type="EMBL" id="GAA2612367.1"/>
    </source>
</evidence>
<gene>
    <name evidence="3" type="ORF">GCM10010411_53880</name>
</gene>
<dbReference type="EMBL" id="BAAATD010000007">
    <property type="protein sequence ID" value="GAA2612367.1"/>
    <property type="molecule type" value="Genomic_DNA"/>
</dbReference>